<feature type="domain" description="Alpha/beta hydrolase fold-3" evidence="2">
    <location>
        <begin position="105"/>
        <end position="311"/>
    </location>
</feature>
<dbReference type="InterPro" id="IPR029058">
    <property type="entry name" value="AB_hydrolase_fold"/>
</dbReference>
<evidence type="ECO:0000313" key="4">
    <source>
        <dbReference type="Proteomes" id="UP001185254"/>
    </source>
</evidence>
<proteinExistence type="predicted"/>
<dbReference type="SUPFAM" id="SSF53474">
    <property type="entry name" value="alpha/beta-Hydrolases"/>
    <property type="match status" value="1"/>
</dbReference>
<dbReference type="InterPro" id="IPR050300">
    <property type="entry name" value="GDXG_lipolytic_enzyme"/>
</dbReference>
<evidence type="ECO:0000259" key="2">
    <source>
        <dbReference type="Pfam" id="PF07859"/>
    </source>
</evidence>
<protein>
    <submittedName>
        <fullName evidence="3">Acetyl esterase</fullName>
        <ecNumber evidence="3">3.1.1.-</ecNumber>
    </submittedName>
</protein>
<dbReference type="RefSeq" id="WP_310066570.1">
    <property type="nucleotide sequence ID" value="NZ_JAVDQN010000002.1"/>
</dbReference>
<organism evidence="3 4">
    <name type="scientific">Paraburkholderia caledonica</name>
    <dbReference type="NCBI Taxonomy" id="134536"/>
    <lineage>
        <taxon>Bacteria</taxon>
        <taxon>Pseudomonadati</taxon>
        <taxon>Pseudomonadota</taxon>
        <taxon>Betaproteobacteria</taxon>
        <taxon>Burkholderiales</taxon>
        <taxon>Burkholderiaceae</taxon>
        <taxon>Paraburkholderia</taxon>
    </lineage>
</organism>
<evidence type="ECO:0000313" key="3">
    <source>
        <dbReference type="EMBL" id="MDR6376154.1"/>
    </source>
</evidence>
<dbReference type="EC" id="3.1.1.-" evidence="3"/>
<gene>
    <name evidence="3" type="ORF">J2776_002854</name>
</gene>
<name>A0ABU1KYV2_9BURK</name>
<dbReference type="GO" id="GO:0016787">
    <property type="term" value="F:hydrolase activity"/>
    <property type="evidence" value="ECO:0007669"/>
    <property type="project" value="UniProtKB-KW"/>
</dbReference>
<dbReference type="EMBL" id="JAVDQN010000002">
    <property type="protein sequence ID" value="MDR6376154.1"/>
    <property type="molecule type" value="Genomic_DNA"/>
</dbReference>
<dbReference type="InterPro" id="IPR013094">
    <property type="entry name" value="AB_hydrolase_3"/>
</dbReference>
<reference evidence="3 4" key="1">
    <citation type="submission" date="2023-07" db="EMBL/GenBank/DDBJ databases">
        <title>Sorghum-associated microbial communities from plants grown in Nebraska, USA.</title>
        <authorList>
            <person name="Schachtman D."/>
        </authorList>
    </citation>
    <scope>NUCLEOTIDE SEQUENCE [LARGE SCALE GENOMIC DNA]</scope>
    <source>
        <strain evidence="3 4">DS1039</strain>
    </source>
</reference>
<dbReference type="Gene3D" id="3.40.50.1820">
    <property type="entry name" value="alpha/beta hydrolase"/>
    <property type="match status" value="1"/>
</dbReference>
<keyword evidence="4" id="KW-1185">Reference proteome</keyword>
<keyword evidence="1 3" id="KW-0378">Hydrolase</keyword>
<dbReference type="PANTHER" id="PTHR48081:SF8">
    <property type="entry name" value="ALPHA_BETA HYDROLASE FOLD-3 DOMAIN-CONTAINING PROTEIN-RELATED"/>
    <property type="match status" value="1"/>
</dbReference>
<evidence type="ECO:0000256" key="1">
    <source>
        <dbReference type="ARBA" id="ARBA00022801"/>
    </source>
</evidence>
<sequence length="340" mass="36617">MSTLSTDAGGDVASRQSLLTPSSAHPVLDPGTQNFVDANNMLARHFELLGSPKMAKDAFIALQRHTDRKPGVCVRNLTLPTGPGGAVRVSIFTPENAVGTLPFAMYFCGGGWMVGDGQTHERLMRDLCALADIALVYVDYTRSPDGHYPLQNEEAYAATVYCHAHSEELGLQGAHIALVGDCAGGNIVAAVGMLAKRRKGPRIALQVLFYPVLSGGERIGSYRDFESGPWLSRAAMLKILDAQFPSETVRDSLALPAYANFTELEGLPPALIITAENDVVRDEGELYARKLMQGGVEVTATRYLGTIHDFMVLNELVDTPPSRAALRQATDALRGALHPL</sequence>
<comment type="caution">
    <text evidence="3">The sequence shown here is derived from an EMBL/GenBank/DDBJ whole genome shotgun (WGS) entry which is preliminary data.</text>
</comment>
<dbReference type="Proteomes" id="UP001185254">
    <property type="component" value="Unassembled WGS sequence"/>
</dbReference>
<dbReference type="PANTHER" id="PTHR48081">
    <property type="entry name" value="AB HYDROLASE SUPERFAMILY PROTEIN C4A8.06C"/>
    <property type="match status" value="1"/>
</dbReference>
<accession>A0ABU1KYV2</accession>
<dbReference type="Pfam" id="PF07859">
    <property type="entry name" value="Abhydrolase_3"/>
    <property type="match status" value="1"/>
</dbReference>